<sequence length="55" mass="6191">MIDASHIKVHLHTAGAKGGNQEMSRLKRGLNTKVHLAVDAHGMPSQNHYYRRYHG</sequence>
<proteinExistence type="predicted"/>
<dbReference type="EMBL" id="AWTR02000074">
    <property type="protein sequence ID" value="ETZ06945.1"/>
    <property type="molecule type" value="Genomic_DNA"/>
</dbReference>
<reference evidence="1 2" key="1">
    <citation type="journal article" date="2014" name="FEMS Microbiol. Lett.">
        <title>Draft genome sequences of three Holospora species (Holospora obtusa, Holospora undulata, and Holospora elegans), endonuclear symbiotic bacteria of the ciliate Paramecium caudatum.</title>
        <authorList>
            <person name="Dohra H."/>
            <person name="Tanaka K."/>
            <person name="Suzuki T."/>
            <person name="Fujishima M."/>
            <person name="Suzuki H."/>
        </authorList>
    </citation>
    <scope>NUCLEOTIDE SEQUENCE [LARGE SCALE GENOMIC DNA]</scope>
    <source>
        <strain evidence="1 2">F1</strain>
    </source>
</reference>
<name>W6TGF9_HOLOB</name>
<evidence type="ECO:0000313" key="1">
    <source>
        <dbReference type="EMBL" id="ETZ06945.1"/>
    </source>
</evidence>
<comment type="caution">
    <text evidence="1">The sequence shown here is derived from an EMBL/GenBank/DDBJ whole genome shotgun (WGS) entry which is preliminary data.</text>
</comment>
<keyword evidence="2" id="KW-1185">Reference proteome</keyword>
<dbReference type="AlphaFoldDB" id="W6TGF9"/>
<gene>
    <name evidence="1" type="ORF">P618_200843</name>
</gene>
<evidence type="ECO:0000313" key="2">
    <source>
        <dbReference type="Proteomes" id="UP000019112"/>
    </source>
</evidence>
<accession>W6TGF9</accession>
<dbReference type="Proteomes" id="UP000019112">
    <property type="component" value="Unassembled WGS sequence"/>
</dbReference>
<dbReference type="STRING" id="1399147.P618_200843"/>
<organism evidence="1 2">
    <name type="scientific">Holospora obtusa F1</name>
    <dbReference type="NCBI Taxonomy" id="1399147"/>
    <lineage>
        <taxon>Bacteria</taxon>
        <taxon>Pseudomonadati</taxon>
        <taxon>Pseudomonadota</taxon>
        <taxon>Alphaproteobacteria</taxon>
        <taxon>Holosporales</taxon>
        <taxon>Holosporaceae</taxon>
        <taxon>Holospora</taxon>
    </lineage>
</organism>
<protein>
    <recommendedName>
        <fullName evidence="3">Transposase</fullName>
    </recommendedName>
</protein>
<evidence type="ECO:0008006" key="3">
    <source>
        <dbReference type="Google" id="ProtNLM"/>
    </source>
</evidence>